<evidence type="ECO:0000313" key="4">
    <source>
        <dbReference type="EMBL" id="ANO51937.1"/>
    </source>
</evidence>
<dbReference type="PANTHER" id="PTHR33540">
    <property type="entry name" value="TRNA THREONYLCARBAMOYLADENOSINE BIOSYNTHESIS PROTEIN TSAE"/>
    <property type="match status" value="1"/>
</dbReference>
<dbReference type="EMBL" id="CP016268">
    <property type="protein sequence ID" value="ANO51937.1"/>
    <property type="molecule type" value="Genomic_DNA"/>
</dbReference>
<dbReference type="AlphaFoldDB" id="A0A193LHE8"/>
<dbReference type="Gene3D" id="3.30.200.20">
    <property type="entry name" value="Phosphorylase Kinase, domain 1"/>
    <property type="match status" value="1"/>
</dbReference>
<dbReference type="Gene3D" id="3.90.1200.10">
    <property type="match status" value="1"/>
</dbReference>
<dbReference type="SUPFAM" id="SSF56112">
    <property type="entry name" value="Protein kinase-like (PK-like)"/>
    <property type="match status" value="1"/>
</dbReference>
<dbReference type="GO" id="GO:0005524">
    <property type="term" value="F:ATP binding"/>
    <property type="evidence" value="ECO:0007669"/>
    <property type="project" value="UniProtKB-KW"/>
</dbReference>
<dbReference type="InterPro" id="IPR011009">
    <property type="entry name" value="Kinase-like_dom_sf"/>
</dbReference>
<keyword evidence="5" id="KW-1185">Reference proteome</keyword>
<dbReference type="RefSeq" id="WP_068616748.1">
    <property type="nucleotide sequence ID" value="NZ_CP016268.1"/>
</dbReference>
<name>A0A193LHE8_9GAMM</name>
<evidence type="ECO:0000259" key="3">
    <source>
        <dbReference type="Pfam" id="PF01636"/>
    </source>
</evidence>
<proteinExistence type="predicted"/>
<protein>
    <recommendedName>
        <fullName evidence="3">Aminoglycoside phosphotransferase domain-containing protein</fullName>
    </recommendedName>
</protein>
<organism evidence="4 5">
    <name type="scientific">Woeseia oceani</name>
    <dbReference type="NCBI Taxonomy" id="1548547"/>
    <lineage>
        <taxon>Bacteria</taxon>
        <taxon>Pseudomonadati</taxon>
        <taxon>Pseudomonadota</taxon>
        <taxon>Gammaproteobacteria</taxon>
        <taxon>Woeseiales</taxon>
        <taxon>Woeseiaceae</taxon>
        <taxon>Woeseia</taxon>
    </lineage>
</organism>
<reference evidence="4 5" key="1">
    <citation type="submission" date="2016-06" db="EMBL/GenBank/DDBJ databases">
        <title>Complete genome sequence of a deep-branching marine Gamma Proteobacterium Woeseia oceani type strain XK5.</title>
        <authorList>
            <person name="Mu D."/>
            <person name="Du Z."/>
        </authorList>
    </citation>
    <scope>NUCLEOTIDE SEQUENCE [LARGE SCALE GENOMIC DNA]</scope>
    <source>
        <strain evidence="4 5">XK5</strain>
    </source>
</reference>
<dbReference type="InterPro" id="IPR002575">
    <property type="entry name" value="Aminoglycoside_PTrfase"/>
</dbReference>
<feature type="domain" description="Aminoglycoside phosphotransferase" evidence="3">
    <location>
        <begin position="27"/>
        <end position="250"/>
    </location>
</feature>
<dbReference type="KEGG" id="woc:BA177_12645"/>
<accession>A0A193LHE8</accession>
<dbReference type="STRING" id="1548547.BA177_12645"/>
<evidence type="ECO:0000313" key="5">
    <source>
        <dbReference type="Proteomes" id="UP000092695"/>
    </source>
</evidence>
<gene>
    <name evidence="4" type="ORF">BA177_12645</name>
</gene>
<keyword evidence="1" id="KW-0547">Nucleotide-binding</keyword>
<dbReference type="PANTHER" id="PTHR33540:SF1">
    <property type="entry name" value="N-ACETYLMURAMATE_N-ACETYLGLUCOSAMINE KINASE"/>
    <property type="match status" value="1"/>
</dbReference>
<keyword evidence="2" id="KW-0067">ATP-binding</keyword>
<dbReference type="Proteomes" id="UP000092695">
    <property type="component" value="Chromosome"/>
</dbReference>
<dbReference type="OrthoDB" id="9809275at2"/>
<evidence type="ECO:0000256" key="1">
    <source>
        <dbReference type="ARBA" id="ARBA00022741"/>
    </source>
</evidence>
<sequence length="337" mass="38207">MPEETDTRRDELLHWLRFGAGIAVDELTTASADASFRRYFRVHSAGQRYIAMDAPPALEDSEPFVRIAAWLAEIGLNSPRVLAQDLKCGYLLLTDLGDRQFLHTLNSAPQRAGDLYRDAMSALDTLQDKGVSYQQRLPVFNSSLLGDEMALFRDWLCATHLQLSFTADDEDRWNDTCHFLIESALAQPRVFVHRDYHSRNLMHCEQGNPGMLDFQDAVNGPLTYDLVSLLKDCYVRRPAAEVEQHAISFYGLVRERLPTAFDEVAFMRAFELMGVQRHLKAAGIFARLNHRDQKAAYLADIPLTLSYITEVAGRYAELGFLHELVRDRCLPALQVAA</sequence>
<evidence type="ECO:0000256" key="2">
    <source>
        <dbReference type="ARBA" id="ARBA00022840"/>
    </source>
</evidence>
<dbReference type="Pfam" id="PF01636">
    <property type="entry name" value="APH"/>
    <property type="match status" value="1"/>
</dbReference>